<dbReference type="SUPFAM" id="SSF88713">
    <property type="entry name" value="Glycoside hydrolase/deacetylase"/>
    <property type="match status" value="1"/>
</dbReference>
<dbReference type="InterPro" id="IPR006837">
    <property type="entry name" value="Divergent_DAC"/>
</dbReference>
<dbReference type="PANTHER" id="PTHR30105">
    <property type="entry name" value="UNCHARACTERIZED YIBQ-RELATED"/>
    <property type="match status" value="1"/>
</dbReference>
<dbReference type="Pfam" id="PF04748">
    <property type="entry name" value="Polysacc_deac_2"/>
    <property type="match status" value="1"/>
</dbReference>
<accession>A0ABU3T203</accession>
<reference evidence="1 2" key="1">
    <citation type="submission" date="2023-10" db="EMBL/GenBank/DDBJ databases">
        <title>Glaciecola aquimarina strain GGW-M5 nov., isolated from a coastal seawater.</title>
        <authorList>
            <person name="Bayburt H."/>
            <person name="Kim J.M."/>
            <person name="Choi B.J."/>
            <person name="Jeon C.O."/>
        </authorList>
    </citation>
    <scope>NUCLEOTIDE SEQUENCE [LARGE SCALE GENOMIC DNA]</scope>
    <source>
        <strain evidence="1 2">KCTC 32108</strain>
    </source>
</reference>
<dbReference type="EMBL" id="JAWDIO010000002">
    <property type="protein sequence ID" value="MDU0356255.1"/>
    <property type="molecule type" value="Genomic_DNA"/>
</dbReference>
<evidence type="ECO:0000313" key="2">
    <source>
        <dbReference type="Proteomes" id="UP001247805"/>
    </source>
</evidence>
<comment type="caution">
    <text evidence="1">The sequence shown here is derived from an EMBL/GenBank/DDBJ whole genome shotgun (WGS) entry which is preliminary data.</text>
</comment>
<dbReference type="Gene3D" id="3.20.20.370">
    <property type="entry name" value="Glycoside hydrolase/deacetylase"/>
    <property type="match status" value="1"/>
</dbReference>
<dbReference type="CDD" id="cd10936">
    <property type="entry name" value="CE4_DAC2"/>
    <property type="match status" value="1"/>
</dbReference>
<name>A0ABU3T203_9ALTE</name>
<keyword evidence="2" id="KW-1185">Reference proteome</keyword>
<protein>
    <submittedName>
        <fullName evidence="1">Divergent polysaccharide deacetylase family protein</fullName>
    </submittedName>
</protein>
<gene>
    <name evidence="1" type="ORF">RS130_22335</name>
</gene>
<organism evidence="1 2">
    <name type="scientific">Paraglaciecola aquimarina</name>
    <dbReference type="NCBI Taxonomy" id="1235557"/>
    <lineage>
        <taxon>Bacteria</taxon>
        <taxon>Pseudomonadati</taxon>
        <taxon>Pseudomonadota</taxon>
        <taxon>Gammaproteobacteria</taxon>
        <taxon>Alteromonadales</taxon>
        <taxon>Alteromonadaceae</taxon>
        <taxon>Paraglaciecola</taxon>
    </lineage>
</organism>
<sequence>MPMESLARVKQEKGVLLSTMQPSEIIQTLKQALATVPNAVGMNNHMGSRLTQLSLPMSVTMEYLHKRGLYFVDSRTTRFSKAERIATKLGVVNTKRNVFIDHIVKVAEIDLQFHRLLALAKNMDTRWELPTLMLKHSSI</sequence>
<proteinExistence type="predicted"/>
<dbReference type="Proteomes" id="UP001247805">
    <property type="component" value="Unassembled WGS sequence"/>
</dbReference>
<dbReference type="PANTHER" id="PTHR30105:SF2">
    <property type="entry name" value="DIVERGENT POLYSACCHARIDE DEACETYLASE SUPERFAMILY"/>
    <property type="match status" value="1"/>
</dbReference>
<evidence type="ECO:0000313" key="1">
    <source>
        <dbReference type="EMBL" id="MDU0356255.1"/>
    </source>
</evidence>
<dbReference type="InterPro" id="IPR011330">
    <property type="entry name" value="Glyco_hydro/deAcase_b/a-brl"/>
</dbReference>